<evidence type="ECO:0000313" key="2">
    <source>
        <dbReference type="RefSeq" id="XP_026679990.1"/>
    </source>
</evidence>
<protein>
    <submittedName>
        <fullName evidence="2">Uncharacterized protein LOC113465334 isoform X1</fullName>
    </submittedName>
</protein>
<organism evidence="1 2">
    <name type="scientific">Diaphorina citri</name>
    <name type="common">Asian citrus psyllid</name>
    <dbReference type="NCBI Taxonomy" id="121845"/>
    <lineage>
        <taxon>Eukaryota</taxon>
        <taxon>Metazoa</taxon>
        <taxon>Ecdysozoa</taxon>
        <taxon>Arthropoda</taxon>
        <taxon>Hexapoda</taxon>
        <taxon>Insecta</taxon>
        <taxon>Pterygota</taxon>
        <taxon>Neoptera</taxon>
        <taxon>Paraneoptera</taxon>
        <taxon>Hemiptera</taxon>
        <taxon>Sternorrhyncha</taxon>
        <taxon>Psylloidea</taxon>
        <taxon>Psyllidae</taxon>
        <taxon>Diaphorininae</taxon>
        <taxon>Diaphorina</taxon>
    </lineage>
</organism>
<keyword evidence="1" id="KW-1185">Reference proteome</keyword>
<proteinExistence type="predicted"/>
<evidence type="ECO:0000313" key="1">
    <source>
        <dbReference type="Proteomes" id="UP000079169"/>
    </source>
</evidence>
<gene>
    <name evidence="2" type="primary">LOC113465334</name>
</gene>
<reference evidence="2" key="1">
    <citation type="submission" date="2025-08" db="UniProtKB">
        <authorList>
            <consortium name="RefSeq"/>
        </authorList>
    </citation>
    <scope>IDENTIFICATION</scope>
</reference>
<dbReference type="KEGG" id="dci:113465334"/>
<dbReference type="AlphaFoldDB" id="A0A3Q0IZV1"/>
<dbReference type="RefSeq" id="XP_026679990.1">
    <property type="nucleotide sequence ID" value="XM_026824189.1"/>
</dbReference>
<sequence length="132" mass="15729">MPRQKMYQMVLTLVKLQEPSKNQFRCLNLVQDTSVRNPIIRLNQQKLKRQLVRHLNLVRSACVKNPITRPRQEPWKSPFQRQNLIRTACVKNRKRSSLKIQKLVFRNGAKRCSTRNSRMILLMKNISQMKMS</sequence>
<name>A0A3Q0IZV1_DIACI</name>
<accession>A0A3Q0IZV1</accession>
<dbReference type="Proteomes" id="UP000079169">
    <property type="component" value="Unplaced"/>
</dbReference>
<dbReference type="GeneID" id="113465334"/>